<dbReference type="Pfam" id="PF00934">
    <property type="entry name" value="PE"/>
    <property type="match status" value="1"/>
</dbReference>
<evidence type="ECO:0000313" key="3">
    <source>
        <dbReference type="Proteomes" id="UP000467385"/>
    </source>
</evidence>
<evidence type="ECO:0000313" key="2">
    <source>
        <dbReference type="EMBL" id="BBZ41012.1"/>
    </source>
</evidence>
<dbReference type="InterPro" id="IPR000084">
    <property type="entry name" value="PE-PGRS_N"/>
</dbReference>
<protein>
    <submittedName>
        <fullName evidence="2">PE family protein PE12</fullName>
    </submittedName>
</protein>
<dbReference type="RefSeq" id="WP_139825117.1">
    <property type="nucleotide sequence ID" value="NZ_AP022613.1"/>
</dbReference>
<evidence type="ECO:0000259" key="1">
    <source>
        <dbReference type="Pfam" id="PF00934"/>
    </source>
</evidence>
<reference evidence="2 3" key="1">
    <citation type="journal article" date="2019" name="Emerg. Microbes Infect.">
        <title>Comprehensive subspecies identification of 175 nontuberculous mycobacteria species based on 7547 genomic profiles.</title>
        <authorList>
            <person name="Matsumoto Y."/>
            <person name="Kinjo T."/>
            <person name="Motooka D."/>
            <person name="Nabeya D."/>
            <person name="Jung N."/>
            <person name="Uechi K."/>
            <person name="Horii T."/>
            <person name="Iida T."/>
            <person name="Fujita J."/>
            <person name="Nakamura S."/>
        </authorList>
    </citation>
    <scope>NUCLEOTIDE SEQUENCE [LARGE SCALE GENOMIC DNA]</scope>
    <source>
        <strain evidence="2 3">JCM 14738</strain>
    </source>
</reference>
<dbReference type="SUPFAM" id="SSF140459">
    <property type="entry name" value="PE/PPE dimer-like"/>
    <property type="match status" value="1"/>
</dbReference>
<organism evidence="2 3">
    <name type="scientific">Mycobacterium conspicuum</name>
    <dbReference type="NCBI Taxonomy" id="44010"/>
    <lineage>
        <taxon>Bacteria</taxon>
        <taxon>Bacillati</taxon>
        <taxon>Actinomycetota</taxon>
        <taxon>Actinomycetes</taxon>
        <taxon>Mycobacteriales</taxon>
        <taxon>Mycobacteriaceae</taxon>
        <taxon>Mycobacterium</taxon>
    </lineage>
</organism>
<dbReference type="AlphaFoldDB" id="A0A7I7YIS2"/>
<proteinExistence type="predicted"/>
<accession>A0A7I7YIS2</accession>
<dbReference type="EMBL" id="AP022613">
    <property type="protein sequence ID" value="BBZ41012.1"/>
    <property type="molecule type" value="Genomic_DNA"/>
</dbReference>
<sequence>MVSSLLAAPQLLADAASDLAGLGSTIKTANAEAAAPTTGLLPAAADEISTEIASLFSAHGHGFQRLSAQVAAFHEQFVGSLSASAKAYAAAEANIAQTLRNTVSAPATAVLGHPLAGNAVSGAPGPGGGSALAASGGGPLGQAARSALHLSPTGGALGASQLPKLLSGLTNSAAHPAAGNNIATAIENAYLAIEPWVYYGFELVVYAANYVIPFGLANQILYFYNLFEPMVQSGLFNILDWLSGAITFSQGVANFVAATNASINAFINTEINWFLSFFPPLPPLPPWWPF</sequence>
<dbReference type="InterPro" id="IPR038332">
    <property type="entry name" value="PPE_sf"/>
</dbReference>
<dbReference type="Proteomes" id="UP000467385">
    <property type="component" value="Chromosome"/>
</dbReference>
<keyword evidence="3" id="KW-1185">Reference proteome</keyword>
<dbReference type="Gene3D" id="1.10.287.850">
    <property type="entry name" value="HP0062-like domain"/>
    <property type="match status" value="1"/>
</dbReference>
<name>A0A7I7YIS2_9MYCO</name>
<gene>
    <name evidence="2" type="primary">PE12</name>
    <name evidence="2" type="ORF">MCNS_40750</name>
</gene>
<dbReference type="OrthoDB" id="4752893at2"/>
<feature type="domain" description="PE" evidence="1">
    <location>
        <begin position="6"/>
        <end position="94"/>
    </location>
</feature>